<comment type="caution">
    <text evidence="1">The sequence shown here is derived from an EMBL/GenBank/DDBJ whole genome shotgun (WGS) entry which is preliminary data.</text>
</comment>
<name>A0AAW8LIV5_ACILW</name>
<dbReference type="Proteomes" id="UP001262767">
    <property type="component" value="Unassembled WGS sequence"/>
</dbReference>
<proteinExistence type="predicted"/>
<dbReference type="EMBL" id="JAVDSC010000012">
    <property type="protein sequence ID" value="MDR6630396.1"/>
    <property type="molecule type" value="Genomic_DNA"/>
</dbReference>
<sequence length="197" mass="22166">MLKPINSVANRVAEGRRFASRSVVITNLSSIECLVFRREVLPAVEGESREETIWEGGMLLSEHEEHATEYKEQGYAMMLLDKFTGGSIHSDGEGINSGEAMFYAQIEPFDYADYESKAQMLRNTPDWKPKKGDILAMVISEDVLKWVEVVGIPGQSLHAQHGERYALNIRDSLMHLEPFISQEERLKTPSDPGTNPP</sequence>
<evidence type="ECO:0000313" key="2">
    <source>
        <dbReference type="Proteomes" id="UP001262767"/>
    </source>
</evidence>
<protein>
    <submittedName>
        <fullName evidence="1">Uncharacterized protein</fullName>
    </submittedName>
</protein>
<organism evidence="1 2">
    <name type="scientific">Acinetobacter lwoffii</name>
    <dbReference type="NCBI Taxonomy" id="28090"/>
    <lineage>
        <taxon>Bacteria</taxon>
        <taxon>Pseudomonadati</taxon>
        <taxon>Pseudomonadota</taxon>
        <taxon>Gammaproteobacteria</taxon>
        <taxon>Moraxellales</taxon>
        <taxon>Moraxellaceae</taxon>
        <taxon>Acinetobacter</taxon>
    </lineage>
</organism>
<dbReference type="AlphaFoldDB" id="A0AAW8LIV5"/>
<accession>A0AAW8LIV5</accession>
<gene>
    <name evidence="1" type="ORF">J2X86_002451</name>
</gene>
<dbReference type="RefSeq" id="WP_310077898.1">
    <property type="nucleotide sequence ID" value="NZ_JAVDSC010000012.1"/>
</dbReference>
<reference evidence="1" key="1">
    <citation type="submission" date="2023-07" db="EMBL/GenBank/DDBJ databases">
        <title>Sorghum-associated microbial communities from plants grown in Nebraska, USA.</title>
        <authorList>
            <person name="Schachtman D."/>
        </authorList>
    </citation>
    <scope>NUCLEOTIDE SEQUENCE</scope>
    <source>
        <strain evidence="1">BE44</strain>
    </source>
</reference>
<evidence type="ECO:0000313" key="1">
    <source>
        <dbReference type="EMBL" id="MDR6630396.1"/>
    </source>
</evidence>